<evidence type="ECO:0000259" key="5">
    <source>
        <dbReference type="Pfam" id="PF00248"/>
    </source>
</evidence>
<dbReference type="SUPFAM" id="SSF51430">
    <property type="entry name" value="NAD(P)-linked oxidoreductase"/>
    <property type="match status" value="1"/>
</dbReference>
<feature type="active site" description="Proton donor" evidence="2">
    <location>
        <position position="69"/>
    </location>
</feature>
<dbReference type="Gene3D" id="3.20.20.100">
    <property type="entry name" value="NADP-dependent oxidoreductase domain"/>
    <property type="match status" value="1"/>
</dbReference>
<dbReference type="PROSITE" id="PS00798">
    <property type="entry name" value="ALDOKETO_REDUCTASE_1"/>
    <property type="match status" value="1"/>
</dbReference>
<proteinExistence type="predicted"/>
<accession>A0AAV9Q805</accession>
<evidence type="ECO:0000256" key="4">
    <source>
        <dbReference type="PIRSR" id="PIRSR000097-3"/>
    </source>
</evidence>
<keyword evidence="7" id="KW-1185">Reference proteome</keyword>
<sequence>MTPSTNSSGLLSSALPTTYKLKSGYDIPLLGFGTWAEGAWEEAAGEWCKQATIAALKTGYRHIDTAWVYKVEDAVGDAIRESGVPREEIFVTTKIWNHYHAPEDVEKSLESSLTAMKLDYVDLLLMHWPIAFKRDEKMETLLHPNGKPVIDEDLSTNHVPTWRAMEALVAAGKVRSIGVSNFSTAHLSALLPHAKQPIAVNQVEAHAWLPNNDLLAFCKKNDILMMAFSPLGGQTPSIKERLLDDPAVQQVAQSTGLDPGQVLLSWGLQRGTAVIPKSAKTSRIASNFHVQRLSGDDFDTIGSIHERKLIRLLQHFEEDWGVEIY</sequence>
<comment type="caution">
    <text evidence="6">The sequence shown here is derived from an EMBL/GenBank/DDBJ whole genome shotgun (WGS) entry which is preliminary data.</text>
</comment>
<evidence type="ECO:0000256" key="3">
    <source>
        <dbReference type="PIRSR" id="PIRSR000097-2"/>
    </source>
</evidence>
<dbReference type="PROSITE" id="PS00063">
    <property type="entry name" value="ALDOKETO_REDUCTASE_3"/>
    <property type="match status" value="1"/>
</dbReference>
<dbReference type="InterPro" id="IPR020471">
    <property type="entry name" value="AKR"/>
</dbReference>
<feature type="binding site" evidence="3">
    <location>
        <position position="127"/>
    </location>
    <ligand>
        <name>substrate</name>
    </ligand>
</feature>
<dbReference type="Proteomes" id="UP001345827">
    <property type="component" value="Unassembled WGS sequence"/>
</dbReference>
<keyword evidence="1" id="KW-0560">Oxidoreductase</keyword>
<dbReference type="CDD" id="cd19071">
    <property type="entry name" value="AKR_AKR1-5-like"/>
    <property type="match status" value="1"/>
</dbReference>
<name>A0AAV9Q805_9PEZI</name>
<protein>
    <recommendedName>
        <fullName evidence="5">NADP-dependent oxidoreductase domain-containing protein</fullName>
    </recommendedName>
</protein>
<dbReference type="PRINTS" id="PR00069">
    <property type="entry name" value="ALDKETRDTASE"/>
</dbReference>
<dbReference type="FunFam" id="3.20.20.100:FF:000002">
    <property type="entry name" value="2,5-diketo-D-gluconic acid reductase A"/>
    <property type="match status" value="1"/>
</dbReference>
<gene>
    <name evidence="6" type="ORF">LTR25_006012</name>
</gene>
<reference evidence="6 7" key="1">
    <citation type="submission" date="2023-06" db="EMBL/GenBank/DDBJ databases">
        <title>Black Yeasts Isolated from many extreme environments.</title>
        <authorList>
            <person name="Coleine C."/>
            <person name="Stajich J.E."/>
            <person name="Selbmann L."/>
        </authorList>
    </citation>
    <scope>NUCLEOTIDE SEQUENCE [LARGE SCALE GENOMIC DNA]</scope>
    <source>
        <strain evidence="6 7">CCFEE 5887</strain>
    </source>
</reference>
<dbReference type="InterPro" id="IPR023210">
    <property type="entry name" value="NADP_OxRdtase_dom"/>
</dbReference>
<evidence type="ECO:0000256" key="1">
    <source>
        <dbReference type="ARBA" id="ARBA00023002"/>
    </source>
</evidence>
<dbReference type="GO" id="GO:0016616">
    <property type="term" value="F:oxidoreductase activity, acting on the CH-OH group of donors, NAD or NADP as acceptor"/>
    <property type="evidence" value="ECO:0007669"/>
    <property type="project" value="UniProtKB-ARBA"/>
</dbReference>
<dbReference type="InterPro" id="IPR018170">
    <property type="entry name" value="Aldo/ket_reductase_CS"/>
</dbReference>
<evidence type="ECO:0000313" key="7">
    <source>
        <dbReference type="Proteomes" id="UP001345827"/>
    </source>
</evidence>
<dbReference type="PROSITE" id="PS00062">
    <property type="entry name" value="ALDOKETO_REDUCTASE_2"/>
    <property type="match status" value="1"/>
</dbReference>
<feature type="domain" description="NADP-dependent oxidoreductase" evidence="5">
    <location>
        <begin position="30"/>
        <end position="304"/>
    </location>
</feature>
<dbReference type="EMBL" id="JAXLQG010000010">
    <property type="protein sequence ID" value="KAK5535005.1"/>
    <property type="molecule type" value="Genomic_DNA"/>
</dbReference>
<evidence type="ECO:0000256" key="2">
    <source>
        <dbReference type="PIRSR" id="PIRSR000097-1"/>
    </source>
</evidence>
<dbReference type="InterPro" id="IPR036812">
    <property type="entry name" value="NAD(P)_OxRdtase_dom_sf"/>
</dbReference>
<feature type="site" description="Lowers pKa of active site Tyr" evidence="4">
    <location>
        <position position="94"/>
    </location>
</feature>
<dbReference type="PIRSF" id="PIRSF000097">
    <property type="entry name" value="AKR"/>
    <property type="match status" value="1"/>
</dbReference>
<dbReference type="AlphaFoldDB" id="A0AAV9Q805"/>
<organism evidence="6 7">
    <name type="scientific">Vermiconidia calcicola</name>
    <dbReference type="NCBI Taxonomy" id="1690605"/>
    <lineage>
        <taxon>Eukaryota</taxon>
        <taxon>Fungi</taxon>
        <taxon>Dikarya</taxon>
        <taxon>Ascomycota</taxon>
        <taxon>Pezizomycotina</taxon>
        <taxon>Dothideomycetes</taxon>
        <taxon>Dothideomycetidae</taxon>
        <taxon>Mycosphaerellales</taxon>
        <taxon>Extremaceae</taxon>
        <taxon>Vermiconidia</taxon>
    </lineage>
</organism>
<dbReference type="PANTHER" id="PTHR11732">
    <property type="entry name" value="ALDO/KETO REDUCTASE"/>
    <property type="match status" value="1"/>
</dbReference>
<evidence type="ECO:0000313" key="6">
    <source>
        <dbReference type="EMBL" id="KAK5535005.1"/>
    </source>
</evidence>
<dbReference type="Pfam" id="PF00248">
    <property type="entry name" value="Aldo_ket_red"/>
    <property type="match status" value="1"/>
</dbReference>